<gene>
    <name evidence="3" type="primary">LOC108041545</name>
    <name evidence="1" type="synonym">108041545</name>
</gene>
<dbReference type="GeneID" id="108041545"/>
<proteinExistence type="predicted"/>
<reference evidence="1" key="3">
    <citation type="submission" date="2025-05" db="UniProtKB">
        <authorList>
            <consortium name="EnsemblMetazoa"/>
        </authorList>
    </citation>
    <scope>IDENTIFICATION</scope>
</reference>
<dbReference type="RefSeq" id="XP_016974961.1">
    <property type="nucleotide sequence ID" value="XM_017119472.1"/>
</dbReference>
<reference evidence="2" key="1">
    <citation type="journal article" date="2021" name="Elife">
        <title>Highly contiguous assemblies of 101 drosophilid genomes.</title>
        <authorList>
            <person name="Kim B.Y."/>
            <person name="Wang J.R."/>
            <person name="Miller D.E."/>
            <person name="Barmina O."/>
            <person name="Delaney E."/>
            <person name="Thompson A."/>
            <person name="Comeault A.A."/>
            <person name="Peede D."/>
            <person name="D'Agostino E.R."/>
            <person name="Pelaez J."/>
            <person name="Aguilar J.M."/>
            <person name="Haji D."/>
            <person name="Matsunaga T."/>
            <person name="Armstrong E.E."/>
            <person name="Zych M."/>
            <person name="Ogawa Y."/>
            <person name="Stamenkovic-Radak M."/>
            <person name="Jelic M."/>
            <person name="Veselinovic M.S."/>
            <person name="Tanaskovic M."/>
            <person name="Eric P."/>
            <person name="Gao J.J."/>
            <person name="Katoh T.K."/>
            <person name="Toda M.J."/>
            <person name="Watabe H."/>
            <person name="Watada M."/>
            <person name="Davis J.S."/>
            <person name="Moyle L.C."/>
            <person name="Manoli G."/>
            <person name="Bertolini E."/>
            <person name="Kostal V."/>
            <person name="Hawley R.S."/>
            <person name="Takahashi A."/>
            <person name="Jones C.D."/>
            <person name="Price D.K."/>
            <person name="Whiteman N."/>
            <person name="Kopp A."/>
            <person name="Matute D.R."/>
            <person name="Petrov D.A."/>
        </authorList>
    </citation>
    <scope>NUCLEOTIDE SEQUENCE [LARGE SCALE GENOMIC DNA]</scope>
</reference>
<keyword evidence="2" id="KW-1185">Reference proteome</keyword>
<evidence type="ECO:0000313" key="2">
    <source>
        <dbReference type="Proteomes" id="UP001652680"/>
    </source>
</evidence>
<protein>
    <submittedName>
        <fullName evidence="3">Uncharacterized protein LOC108041545</fullName>
    </submittedName>
</protein>
<dbReference type="Proteomes" id="UP001652680">
    <property type="component" value="Unassembled WGS sequence"/>
</dbReference>
<evidence type="ECO:0000313" key="3">
    <source>
        <dbReference type="RefSeq" id="XP_016974961.1"/>
    </source>
</evidence>
<dbReference type="EnsemblMetazoa" id="XM_017119472.2">
    <property type="protein sequence ID" value="XP_016974961.1"/>
    <property type="gene ID" value="LOC108041545"/>
</dbReference>
<name>A0A6P4ENT8_DRORH</name>
<reference evidence="3" key="2">
    <citation type="submission" date="2025-04" db="UniProtKB">
        <authorList>
            <consortium name="RefSeq"/>
        </authorList>
    </citation>
    <scope>IDENTIFICATION</scope>
</reference>
<dbReference type="AlphaFoldDB" id="A0A6P4ENT8"/>
<dbReference type="OrthoDB" id="8036311at2759"/>
<organism evidence="3">
    <name type="scientific">Drosophila rhopaloa</name>
    <name type="common">Fruit fly</name>
    <dbReference type="NCBI Taxonomy" id="1041015"/>
    <lineage>
        <taxon>Eukaryota</taxon>
        <taxon>Metazoa</taxon>
        <taxon>Ecdysozoa</taxon>
        <taxon>Arthropoda</taxon>
        <taxon>Hexapoda</taxon>
        <taxon>Insecta</taxon>
        <taxon>Pterygota</taxon>
        <taxon>Neoptera</taxon>
        <taxon>Endopterygota</taxon>
        <taxon>Diptera</taxon>
        <taxon>Brachycera</taxon>
        <taxon>Muscomorpha</taxon>
        <taxon>Ephydroidea</taxon>
        <taxon>Drosophilidae</taxon>
        <taxon>Drosophila</taxon>
        <taxon>Sophophora</taxon>
    </lineage>
</organism>
<evidence type="ECO:0000313" key="1">
    <source>
        <dbReference type="EnsemblMetazoa" id="XP_016974961.1"/>
    </source>
</evidence>
<accession>A0A6P4ENT8</accession>
<sequence length="102" mass="11747">MEYSMDDSLDPTEVGFLEAKAELVVGLSELPKEFYSYGGGRRTAKKRKVEESPATKICDMLGNFLEQQQRAPLPLHQGEYMHTGNQYYILFLWNVLLKSSRR</sequence>